<reference evidence="5 6" key="1">
    <citation type="submission" date="2016-10" db="EMBL/GenBank/DDBJ databases">
        <title>Complete genome sequences of three Cupriavidus strains isolated from various Malaysian environments.</title>
        <authorList>
            <person name="Abdullah A.A.-A."/>
            <person name="Shafie N.A.H."/>
            <person name="Lau N.S."/>
        </authorList>
    </citation>
    <scope>NUCLEOTIDE SEQUENCE [LARGE SCALE GENOMIC DNA]</scope>
    <source>
        <strain evidence="5 6">USMAA1020</strain>
    </source>
</reference>
<keyword evidence="4" id="KW-1133">Transmembrane helix</keyword>
<evidence type="ECO:0000256" key="1">
    <source>
        <dbReference type="ARBA" id="ARBA00006739"/>
    </source>
</evidence>
<feature type="transmembrane region" description="Helical" evidence="4">
    <location>
        <begin position="336"/>
        <end position="355"/>
    </location>
</feature>
<organism evidence="5 6">
    <name type="scientific">Cupriavidus malaysiensis</name>
    <dbReference type="NCBI Taxonomy" id="367825"/>
    <lineage>
        <taxon>Bacteria</taxon>
        <taxon>Pseudomonadati</taxon>
        <taxon>Pseudomonadota</taxon>
        <taxon>Betaproteobacteria</taxon>
        <taxon>Burkholderiales</taxon>
        <taxon>Burkholderiaceae</taxon>
        <taxon>Cupriavidus</taxon>
    </lineage>
</organism>
<dbReference type="InterPro" id="IPR029044">
    <property type="entry name" value="Nucleotide-diphossugar_trans"/>
</dbReference>
<dbReference type="EMBL" id="CP017754">
    <property type="protein sequence ID" value="AOZ05365.1"/>
    <property type="molecule type" value="Genomic_DNA"/>
</dbReference>
<feature type="transmembrane region" description="Helical" evidence="4">
    <location>
        <begin position="310"/>
        <end position="331"/>
    </location>
</feature>
<dbReference type="RefSeq" id="WP_071037380.1">
    <property type="nucleotide sequence ID" value="NZ_CP017754.1"/>
</dbReference>
<dbReference type="Proteomes" id="UP000177515">
    <property type="component" value="Chromosome 1"/>
</dbReference>
<evidence type="ECO:0000313" key="6">
    <source>
        <dbReference type="Proteomes" id="UP000177515"/>
    </source>
</evidence>
<proteinExistence type="inferred from homology"/>
<dbReference type="Pfam" id="PF13641">
    <property type="entry name" value="Glyco_tranf_2_3"/>
    <property type="match status" value="1"/>
</dbReference>
<dbReference type="PANTHER" id="PTHR43630">
    <property type="entry name" value="POLY-BETA-1,6-N-ACETYL-D-GLUCOSAMINE SYNTHASE"/>
    <property type="match status" value="1"/>
</dbReference>
<dbReference type="SUPFAM" id="SSF53448">
    <property type="entry name" value="Nucleotide-diphospho-sugar transferases"/>
    <property type="match status" value="1"/>
</dbReference>
<evidence type="ECO:0000256" key="2">
    <source>
        <dbReference type="ARBA" id="ARBA00022676"/>
    </source>
</evidence>
<dbReference type="PANTHER" id="PTHR43630:SF1">
    <property type="entry name" value="POLY-BETA-1,6-N-ACETYL-D-GLUCOSAMINE SYNTHASE"/>
    <property type="match status" value="1"/>
</dbReference>
<keyword evidence="4" id="KW-0472">Membrane</keyword>
<sequence>MTLTLLVPLLLHALLACLALPVTLATVYLGTLTLLSARLARPQPRRRSLRFDVLVPAHDEAAVIERTVRSLVALDWPREGFRVMVIADNCTDTTAQLARDAGAWVIERSDDVRRGKGYALEFGIARSAADGVADAVVVVDADTVVTPNLLAACAARIEAGAEALQVRYGVLNPDDSVRTRLITIAYAAFHDVRSRARERLRASCGLRGNGMCLTHALLRRHPFQVYSLVEDLEYGILLGLAGVRVGYVDEASADAELISGGRAATTQRQRWEGGRLAVVRAYTGRLLADALRRRSWISLELAFDLLTLPLGYIGLQIVLLLGASVAVQLWLPGAGFYRWSVLAVALLAVLTLHVLRGWQLSGLGARALWDLLRAPAFILWKLWALLRHRGNARWIKTDRESR</sequence>
<keyword evidence="2" id="KW-0328">Glycosyltransferase</keyword>
<keyword evidence="4" id="KW-0812">Transmembrane</keyword>
<evidence type="ECO:0000313" key="5">
    <source>
        <dbReference type="EMBL" id="AOZ05365.1"/>
    </source>
</evidence>
<accession>A0ABN4TK88</accession>
<dbReference type="Gene3D" id="3.90.550.10">
    <property type="entry name" value="Spore Coat Polysaccharide Biosynthesis Protein SpsA, Chain A"/>
    <property type="match status" value="1"/>
</dbReference>
<dbReference type="GO" id="GO:0016740">
    <property type="term" value="F:transferase activity"/>
    <property type="evidence" value="ECO:0007669"/>
    <property type="project" value="UniProtKB-KW"/>
</dbReference>
<gene>
    <name evidence="5" type="ORF">BKK80_05750</name>
</gene>
<dbReference type="CDD" id="cd06438">
    <property type="entry name" value="EpsO_like"/>
    <property type="match status" value="1"/>
</dbReference>
<comment type="similarity">
    <text evidence="1">Belongs to the glycosyltransferase 2 family.</text>
</comment>
<evidence type="ECO:0000256" key="3">
    <source>
        <dbReference type="ARBA" id="ARBA00022679"/>
    </source>
</evidence>
<evidence type="ECO:0000256" key="4">
    <source>
        <dbReference type="SAM" id="Phobius"/>
    </source>
</evidence>
<keyword evidence="3 5" id="KW-0808">Transferase</keyword>
<keyword evidence="6" id="KW-1185">Reference proteome</keyword>
<protein>
    <submittedName>
        <fullName evidence="5">Glycosyl transferase family 2</fullName>
    </submittedName>
</protein>
<name>A0ABN4TK88_9BURK</name>